<evidence type="ECO:0000313" key="2">
    <source>
        <dbReference type="EMBL" id="PNJ58783.1"/>
    </source>
</evidence>
<protein>
    <submittedName>
        <fullName evidence="2">ADGRF3 isoform 9</fullName>
    </submittedName>
</protein>
<feature type="compositionally biased region" description="Basic residues" evidence="1">
    <location>
        <begin position="21"/>
        <end position="32"/>
    </location>
</feature>
<name>A0A2J8VMN1_PONAB</name>
<gene>
    <name evidence="2" type="ORF">CR201_G0017727</name>
</gene>
<proteinExistence type="predicted"/>
<organism evidence="2">
    <name type="scientific">Pongo abelii</name>
    <name type="common">Sumatran orangutan</name>
    <name type="synonym">Pongo pygmaeus abelii</name>
    <dbReference type="NCBI Taxonomy" id="9601"/>
    <lineage>
        <taxon>Eukaryota</taxon>
        <taxon>Metazoa</taxon>
        <taxon>Chordata</taxon>
        <taxon>Craniata</taxon>
        <taxon>Vertebrata</taxon>
        <taxon>Euteleostomi</taxon>
        <taxon>Mammalia</taxon>
        <taxon>Eutheria</taxon>
        <taxon>Euarchontoglires</taxon>
        <taxon>Primates</taxon>
        <taxon>Haplorrhini</taxon>
        <taxon>Catarrhini</taxon>
        <taxon>Hominidae</taxon>
        <taxon>Pongo</taxon>
    </lineage>
</organism>
<evidence type="ECO:0000256" key="1">
    <source>
        <dbReference type="SAM" id="MobiDB-lite"/>
    </source>
</evidence>
<reference evidence="2" key="1">
    <citation type="submission" date="2017-12" db="EMBL/GenBank/DDBJ databases">
        <title>High-resolution comparative analysis of great ape genomes.</title>
        <authorList>
            <person name="Pollen A."/>
            <person name="Hastie A."/>
            <person name="Hormozdiari F."/>
            <person name="Dougherty M."/>
            <person name="Liu R."/>
            <person name="Chaisson M."/>
            <person name="Hoppe E."/>
            <person name="Hill C."/>
            <person name="Pang A."/>
            <person name="Hillier L."/>
            <person name="Baker C."/>
            <person name="Armstrong J."/>
            <person name="Shendure J."/>
            <person name="Paten B."/>
            <person name="Wilson R."/>
            <person name="Chao H."/>
            <person name="Schneider V."/>
            <person name="Ventura M."/>
            <person name="Kronenberg Z."/>
            <person name="Murali S."/>
            <person name="Gordon D."/>
            <person name="Cantsilieris S."/>
            <person name="Munson K."/>
            <person name="Nelson B."/>
            <person name="Raja A."/>
            <person name="Underwood J."/>
            <person name="Diekhans M."/>
            <person name="Fiddes I."/>
            <person name="Haussler D."/>
            <person name="Eichler E."/>
        </authorList>
    </citation>
    <scope>NUCLEOTIDE SEQUENCE [LARGE SCALE GENOMIC DNA]</scope>
    <source>
        <strain evidence="2">Susie</strain>
    </source>
</reference>
<dbReference type="AlphaFoldDB" id="A0A2J8VMN1"/>
<feature type="region of interest" description="Disordered" evidence="1">
    <location>
        <begin position="1"/>
        <end position="53"/>
    </location>
</feature>
<comment type="caution">
    <text evidence="2">The sequence shown here is derived from an EMBL/GenBank/DDBJ whole genome shotgun (WGS) entry which is preliminary data.</text>
</comment>
<accession>A0A2J8VMN1</accession>
<dbReference type="EMBL" id="NDHI03003415">
    <property type="protein sequence ID" value="PNJ58783.1"/>
    <property type="molecule type" value="Genomic_DNA"/>
</dbReference>
<feature type="non-terminal residue" evidence="2">
    <location>
        <position position="91"/>
    </location>
</feature>
<sequence>MTTRKLSAHSAATPGYEAVTHKHHTGWARMRKTGLAEKRQSQAGGESGSGQLLDLLDQENGARESALVSVYVHLDLSDKTWPSELSRTLTL</sequence>